<evidence type="ECO:0000313" key="1">
    <source>
        <dbReference type="EMBL" id="GGJ59102.1"/>
    </source>
</evidence>
<sequence>MRAPSGCWRATRWAATADCTRRGGGFIAYPGWRIAAHGTQYNKSGTTLCTTWGAYRRIKATAIYAY</sequence>
<dbReference type="Proteomes" id="UP000657574">
    <property type="component" value="Unassembled WGS sequence"/>
</dbReference>
<gene>
    <name evidence="1" type="ORF">GCM10010121_082220</name>
</gene>
<reference evidence="1" key="1">
    <citation type="journal article" date="2014" name="Int. J. Syst. Evol. Microbiol.">
        <title>Complete genome sequence of Corynebacterium casei LMG S-19264T (=DSM 44701T), isolated from a smear-ripened cheese.</title>
        <authorList>
            <consortium name="US DOE Joint Genome Institute (JGI-PGF)"/>
            <person name="Walter F."/>
            <person name="Albersmeier A."/>
            <person name="Kalinowski J."/>
            <person name="Ruckert C."/>
        </authorList>
    </citation>
    <scope>NUCLEOTIDE SEQUENCE</scope>
    <source>
        <strain evidence="1">JCM 3086</strain>
    </source>
</reference>
<keyword evidence="2" id="KW-1185">Reference proteome</keyword>
<protein>
    <submittedName>
        <fullName evidence="1">Uncharacterized protein</fullName>
    </submittedName>
</protein>
<reference evidence="1" key="2">
    <citation type="submission" date="2020-09" db="EMBL/GenBank/DDBJ databases">
        <authorList>
            <person name="Sun Q."/>
            <person name="Ohkuma M."/>
        </authorList>
    </citation>
    <scope>NUCLEOTIDE SEQUENCE</scope>
    <source>
        <strain evidence="1">JCM 3086</strain>
    </source>
</reference>
<name>A0A917LEU4_9ACTN</name>
<dbReference type="AlphaFoldDB" id="A0A917LEU4"/>
<proteinExistence type="predicted"/>
<comment type="caution">
    <text evidence="1">The sequence shown here is derived from an EMBL/GenBank/DDBJ whole genome shotgun (WGS) entry which is preliminary data.</text>
</comment>
<dbReference type="EMBL" id="BMQA01000059">
    <property type="protein sequence ID" value="GGJ59102.1"/>
    <property type="molecule type" value="Genomic_DNA"/>
</dbReference>
<organism evidence="1 2">
    <name type="scientific">Streptomyces brasiliensis</name>
    <dbReference type="NCBI Taxonomy" id="1954"/>
    <lineage>
        <taxon>Bacteria</taxon>
        <taxon>Bacillati</taxon>
        <taxon>Actinomycetota</taxon>
        <taxon>Actinomycetes</taxon>
        <taxon>Kitasatosporales</taxon>
        <taxon>Streptomycetaceae</taxon>
        <taxon>Streptomyces</taxon>
    </lineage>
</organism>
<evidence type="ECO:0000313" key="2">
    <source>
        <dbReference type="Proteomes" id="UP000657574"/>
    </source>
</evidence>
<accession>A0A917LEU4</accession>